<feature type="region of interest" description="Disordered" evidence="1">
    <location>
        <begin position="1"/>
        <end position="70"/>
    </location>
</feature>
<accession>A0A194PSM3</accession>
<feature type="compositionally biased region" description="Polar residues" evidence="1">
    <location>
        <begin position="10"/>
        <end position="23"/>
    </location>
</feature>
<evidence type="ECO:0000313" key="2">
    <source>
        <dbReference type="EMBL" id="KPI95968.1"/>
    </source>
</evidence>
<evidence type="ECO:0000256" key="1">
    <source>
        <dbReference type="SAM" id="MobiDB-lite"/>
    </source>
</evidence>
<feature type="compositionally biased region" description="Polar residues" evidence="1">
    <location>
        <begin position="53"/>
        <end position="70"/>
    </location>
</feature>
<dbReference type="Proteomes" id="UP000053268">
    <property type="component" value="Unassembled WGS sequence"/>
</dbReference>
<dbReference type="EMBL" id="KQ459595">
    <property type="protein sequence ID" value="KPI95968.1"/>
    <property type="molecule type" value="Genomic_DNA"/>
</dbReference>
<gene>
    <name evidence="2" type="ORF">RR46_11681</name>
</gene>
<proteinExistence type="predicted"/>
<name>A0A194PSM3_PAPXU</name>
<keyword evidence="3" id="KW-1185">Reference proteome</keyword>
<sequence length="70" mass="7536">MPATKDHTSKYSYSRSQSQNGMSMSAKVYHPATNLMPPSPPLSPTGVAPPFGSRSSTWGRQNSQTNGKHS</sequence>
<evidence type="ECO:0000313" key="3">
    <source>
        <dbReference type="Proteomes" id="UP000053268"/>
    </source>
</evidence>
<reference evidence="2 3" key="1">
    <citation type="journal article" date="2015" name="Nat. Commun.">
        <title>Outbred genome sequencing and CRISPR/Cas9 gene editing in butterflies.</title>
        <authorList>
            <person name="Li X."/>
            <person name="Fan D."/>
            <person name="Zhang W."/>
            <person name="Liu G."/>
            <person name="Zhang L."/>
            <person name="Zhao L."/>
            <person name="Fang X."/>
            <person name="Chen L."/>
            <person name="Dong Y."/>
            <person name="Chen Y."/>
            <person name="Ding Y."/>
            <person name="Zhao R."/>
            <person name="Feng M."/>
            <person name="Zhu Y."/>
            <person name="Feng Y."/>
            <person name="Jiang X."/>
            <person name="Zhu D."/>
            <person name="Xiang H."/>
            <person name="Feng X."/>
            <person name="Li S."/>
            <person name="Wang J."/>
            <person name="Zhang G."/>
            <person name="Kronforst M.R."/>
            <person name="Wang W."/>
        </authorList>
    </citation>
    <scope>NUCLEOTIDE SEQUENCE [LARGE SCALE GENOMIC DNA]</scope>
    <source>
        <strain evidence="2">Ya'a_city_454_Px</strain>
        <tissue evidence="2">Whole body</tissue>
    </source>
</reference>
<protein>
    <submittedName>
        <fullName evidence="2">Uncharacterized protein</fullName>
    </submittedName>
</protein>
<organism evidence="2 3">
    <name type="scientific">Papilio xuthus</name>
    <name type="common">Asian swallowtail butterfly</name>
    <dbReference type="NCBI Taxonomy" id="66420"/>
    <lineage>
        <taxon>Eukaryota</taxon>
        <taxon>Metazoa</taxon>
        <taxon>Ecdysozoa</taxon>
        <taxon>Arthropoda</taxon>
        <taxon>Hexapoda</taxon>
        <taxon>Insecta</taxon>
        <taxon>Pterygota</taxon>
        <taxon>Neoptera</taxon>
        <taxon>Endopterygota</taxon>
        <taxon>Lepidoptera</taxon>
        <taxon>Glossata</taxon>
        <taxon>Ditrysia</taxon>
        <taxon>Papilionoidea</taxon>
        <taxon>Papilionidae</taxon>
        <taxon>Papilioninae</taxon>
        <taxon>Papilio</taxon>
    </lineage>
</organism>
<dbReference type="AlphaFoldDB" id="A0A194PSM3"/>